<protein>
    <recommendedName>
        <fullName evidence="4">Secreted protein</fullName>
    </recommendedName>
</protein>
<keyword evidence="1" id="KW-0732">Signal</keyword>
<organism evidence="2 3">
    <name type="scientific">Methylobacterium radiodurans</name>
    <dbReference type="NCBI Taxonomy" id="2202828"/>
    <lineage>
        <taxon>Bacteria</taxon>
        <taxon>Pseudomonadati</taxon>
        <taxon>Pseudomonadota</taxon>
        <taxon>Alphaproteobacteria</taxon>
        <taxon>Hyphomicrobiales</taxon>
        <taxon>Methylobacteriaceae</taxon>
        <taxon>Methylobacterium</taxon>
    </lineage>
</organism>
<evidence type="ECO:0008006" key="4">
    <source>
        <dbReference type="Google" id="ProtNLM"/>
    </source>
</evidence>
<dbReference type="Proteomes" id="UP000246058">
    <property type="component" value="Chromosome"/>
</dbReference>
<proteinExistence type="predicted"/>
<gene>
    <name evidence="2" type="ORF">DK427_12300</name>
</gene>
<dbReference type="EMBL" id="CP029551">
    <property type="protein sequence ID" value="AWN36410.1"/>
    <property type="molecule type" value="Genomic_DNA"/>
</dbReference>
<evidence type="ECO:0000256" key="1">
    <source>
        <dbReference type="SAM" id="SignalP"/>
    </source>
</evidence>
<sequence>MRHVLTALLLTVTASAASAQGRPDTTTMTCKQARATVLRAGAIVLGTGGPTYDRYVRDRNFCAPTEVTRAGFVPTRDTPRCFVGYTCFEPGVGDWFGDF</sequence>
<dbReference type="RefSeq" id="WP_109951512.1">
    <property type="nucleotide sequence ID" value="NZ_CP029551.1"/>
</dbReference>
<feature type="chain" id="PRO_5015895400" description="Secreted protein" evidence="1">
    <location>
        <begin position="20"/>
        <end position="99"/>
    </location>
</feature>
<evidence type="ECO:0000313" key="2">
    <source>
        <dbReference type="EMBL" id="AWN36410.1"/>
    </source>
</evidence>
<keyword evidence="3" id="KW-1185">Reference proteome</keyword>
<reference evidence="2 3" key="1">
    <citation type="submission" date="2018-05" db="EMBL/GenBank/DDBJ databases">
        <title>Complete Genome Sequence of Methylobacterium sp. 17Sr1-43.</title>
        <authorList>
            <person name="Srinivasan S."/>
        </authorList>
    </citation>
    <scope>NUCLEOTIDE SEQUENCE [LARGE SCALE GENOMIC DNA]</scope>
    <source>
        <strain evidence="2 3">17Sr1-43</strain>
    </source>
</reference>
<evidence type="ECO:0000313" key="3">
    <source>
        <dbReference type="Proteomes" id="UP000246058"/>
    </source>
</evidence>
<accession>A0A2U8VSP6</accession>
<feature type="signal peptide" evidence="1">
    <location>
        <begin position="1"/>
        <end position="19"/>
    </location>
</feature>
<dbReference type="OrthoDB" id="7870801at2"/>
<dbReference type="AlphaFoldDB" id="A0A2U8VSP6"/>
<dbReference type="KEGG" id="meti:DK427_12300"/>
<name>A0A2U8VSP6_9HYPH</name>